<dbReference type="EMBL" id="VSWD01000007">
    <property type="protein sequence ID" value="KAK3097577.1"/>
    <property type="molecule type" value="Genomic_DNA"/>
</dbReference>
<gene>
    <name evidence="10" type="ORF">FSP39_011090</name>
</gene>
<organism evidence="10 11">
    <name type="scientific">Pinctada imbricata</name>
    <name type="common">Atlantic pearl-oyster</name>
    <name type="synonym">Pinctada martensii</name>
    <dbReference type="NCBI Taxonomy" id="66713"/>
    <lineage>
        <taxon>Eukaryota</taxon>
        <taxon>Metazoa</taxon>
        <taxon>Spiralia</taxon>
        <taxon>Lophotrochozoa</taxon>
        <taxon>Mollusca</taxon>
        <taxon>Bivalvia</taxon>
        <taxon>Autobranchia</taxon>
        <taxon>Pteriomorphia</taxon>
        <taxon>Pterioida</taxon>
        <taxon>Pterioidea</taxon>
        <taxon>Pteriidae</taxon>
        <taxon>Pinctada</taxon>
    </lineage>
</organism>
<dbReference type="GO" id="GO:0005886">
    <property type="term" value="C:plasma membrane"/>
    <property type="evidence" value="ECO:0007669"/>
    <property type="project" value="UniProtKB-SubCell"/>
</dbReference>
<evidence type="ECO:0000256" key="8">
    <source>
        <dbReference type="ARBA" id="ARBA00023224"/>
    </source>
</evidence>
<dbReference type="PANTHER" id="PTHR32546">
    <property type="entry name" value="G-PROTEIN COUPLED RECEPTOR 158-RELATED"/>
    <property type="match status" value="1"/>
</dbReference>
<dbReference type="Pfam" id="PF22572">
    <property type="entry name" value="GPR158_179_EC"/>
    <property type="match status" value="1"/>
</dbReference>
<evidence type="ECO:0000256" key="7">
    <source>
        <dbReference type="ARBA" id="ARBA00023180"/>
    </source>
</evidence>
<evidence type="ECO:0000256" key="1">
    <source>
        <dbReference type="ARBA" id="ARBA00004651"/>
    </source>
</evidence>
<keyword evidence="5" id="KW-0297">G-protein coupled receptor</keyword>
<keyword evidence="3" id="KW-0472">Membrane</keyword>
<comment type="caution">
    <text evidence="10">The sequence shown here is derived from an EMBL/GenBank/DDBJ whole genome shotgun (WGS) entry which is preliminary data.</text>
</comment>
<keyword evidence="3" id="KW-1003">Cell membrane</keyword>
<evidence type="ECO:0000256" key="2">
    <source>
        <dbReference type="ARBA" id="ARBA00007242"/>
    </source>
</evidence>
<comment type="similarity">
    <text evidence="2">Belongs to the G-protein coupled receptor 3 family.</text>
</comment>
<dbReference type="PANTHER" id="PTHR32546:SF26">
    <property type="entry name" value="SMOG, ISOFORM D"/>
    <property type="match status" value="1"/>
</dbReference>
<protein>
    <recommendedName>
        <fullName evidence="9">GPR158/179 extracellular domain-containing protein</fullName>
    </recommendedName>
</protein>
<reference evidence="10" key="1">
    <citation type="submission" date="2019-08" db="EMBL/GenBank/DDBJ databases">
        <title>The improved chromosome-level genome for the pearl oyster Pinctada fucata martensii using PacBio sequencing and Hi-C.</title>
        <authorList>
            <person name="Zheng Z."/>
        </authorList>
    </citation>
    <scope>NUCLEOTIDE SEQUENCE</scope>
    <source>
        <strain evidence="10">ZZ-2019</strain>
        <tissue evidence="10">Adductor muscle</tissue>
    </source>
</reference>
<accession>A0AA88Y438</accession>
<keyword evidence="4" id="KW-0732">Signal</keyword>
<dbReference type="InterPro" id="IPR054714">
    <property type="entry name" value="GPR158_179_extracellular"/>
</dbReference>
<evidence type="ECO:0000256" key="3">
    <source>
        <dbReference type="ARBA" id="ARBA00022475"/>
    </source>
</evidence>
<dbReference type="InterPro" id="IPR043458">
    <property type="entry name" value="GPR158/179"/>
</dbReference>
<evidence type="ECO:0000256" key="4">
    <source>
        <dbReference type="ARBA" id="ARBA00022729"/>
    </source>
</evidence>
<dbReference type="GO" id="GO:0004930">
    <property type="term" value="F:G protein-coupled receptor activity"/>
    <property type="evidence" value="ECO:0007669"/>
    <property type="project" value="UniProtKB-KW"/>
</dbReference>
<dbReference type="Proteomes" id="UP001186944">
    <property type="component" value="Unassembled WGS sequence"/>
</dbReference>
<proteinExistence type="inferred from homology"/>
<keyword evidence="6" id="KW-0675">Receptor</keyword>
<sequence>MPEQEVRHLCCRERVDRRLGGDVCGSFLCGVITVDVKLDYLEINQCPGDFSVANAFKNTARCHYKSQYCVPLPIQIPTNRFQTGGYKCECRQGYEYPFNDLGFFFDGQMMEIEYAKMMAGNPKQVQYIELPHWSILIFKNGTWKE</sequence>
<dbReference type="AlphaFoldDB" id="A0AA88Y438"/>
<keyword evidence="7" id="KW-0325">Glycoprotein</keyword>
<evidence type="ECO:0000313" key="11">
    <source>
        <dbReference type="Proteomes" id="UP001186944"/>
    </source>
</evidence>
<feature type="domain" description="GPR158/179 extracellular" evidence="9">
    <location>
        <begin position="28"/>
        <end position="94"/>
    </location>
</feature>
<evidence type="ECO:0000259" key="9">
    <source>
        <dbReference type="Pfam" id="PF22572"/>
    </source>
</evidence>
<evidence type="ECO:0000256" key="5">
    <source>
        <dbReference type="ARBA" id="ARBA00023040"/>
    </source>
</evidence>
<evidence type="ECO:0000256" key="6">
    <source>
        <dbReference type="ARBA" id="ARBA00023170"/>
    </source>
</evidence>
<evidence type="ECO:0000313" key="10">
    <source>
        <dbReference type="EMBL" id="KAK3097577.1"/>
    </source>
</evidence>
<name>A0AA88Y438_PINIB</name>
<keyword evidence="11" id="KW-1185">Reference proteome</keyword>
<keyword evidence="8" id="KW-0807">Transducer</keyword>
<comment type="subcellular location">
    <subcellularLocation>
        <location evidence="1">Cell membrane</location>
        <topology evidence="1">Multi-pass membrane protein</topology>
    </subcellularLocation>
</comment>